<dbReference type="HOGENOM" id="CLU_059388_0_0_2"/>
<dbReference type="KEGG" id="thf:MA03_04695"/>
<evidence type="ECO:0000313" key="3">
    <source>
        <dbReference type="Proteomes" id="UP000067434"/>
    </source>
</evidence>
<dbReference type="PANTHER" id="PTHR47099:SF1">
    <property type="entry name" value="METHYLCOBAMIDE:COM METHYLTRANSFERASE MTBA"/>
    <property type="match status" value="1"/>
</dbReference>
<dbReference type="InterPro" id="IPR038071">
    <property type="entry name" value="UROD/MetE-like_sf"/>
</dbReference>
<feature type="domain" description="Uroporphyrinogen decarboxylase (URO-D)" evidence="1">
    <location>
        <begin position="271"/>
        <end position="420"/>
    </location>
</feature>
<organism evidence="2 3">
    <name type="scientific">Infirmifilum uzonense</name>
    <dbReference type="NCBI Taxonomy" id="1550241"/>
    <lineage>
        <taxon>Archaea</taxon>
        <taxon>Thermoproteota</taxon>
        <taxon>Thermoprotei</taxon>
        <taxon>Thermofilales</taxon>
        <taxon>Thermofilaceae</taxon>
        <taxon>Infirmifilum</taxon>
    </lineage>
</organism>
<dbReference type="AlphaFoldDB" id="A0A0F7FIX8"/>
<name>A0A0F7FIX8_9CREN</name>
<dbReference type="OrthoDB" id="108701at2157"/>
<sequence length="424" mass="48433">MASLEPQETLKLRRERLERAFTGGTPDRVPYTFLPAMDLQAKYAGITVAEYCFNWDSWVKTAVKWGRDFNVEGVDLLPFFPPGLEGMIFAVAWADYPEWIATRFITGQFHDALRDKWTRWPGRELPPDFHPQFIGGTFMEPGEYRKLIEDPLEFITSTLLPRAVEALRKPYSPEAAAALMKLGAETKNFNATMTRIGVESFQMGFPTFYMGYGYAPLDLIGDFMRMPTGVMLDLRRHPEEVLQATEVLTPLIKKAIKNSTIPQELSEKLFGTRVVLVFWPLHLDEMLPPKLFEEFYWPSLKETIIYAIELGYTPWVFFEGDFTPFLHYILELPKGRVFAYFEKADLRKAREILGDHVNIGGGIPVSILMHGSREKVFEESCNLLNDIKEPGGFVFYGSGVSPGAATRIENLWAQVEAVKKCGYY</sequence>
<accession>A0A0F7FIX8</accession>
<proteinExistence type="predicted"/>
<evidence type="ECO:0000259" key="1">
    <source>
        <dbReference type="Pfam" id="PF01208"/>
    </source>
</evidence>
<dbReference type="EMBL" id="CP009961">
    <property type="protein sequence ID" value="AKG39368.1"/>
    <property type="molecule type" value="Genomic_DNA"/>
</dbReference>
<gene>
    <name evidence="2" type="ORF">MA03_04695</name>
</gene>
<keyword evidence="3" id="KW-1185">Reference proteome</keyword>
<dbReference type="GO" id="GO:0006779">
    <property type="term" value="P:porphyrin-containing compound biosynthetic process"/>
    <property type="evidence" value="ECO:0007669"/>
    <property type="project" value="InterPro"/>
</dbReference>
<protein>
    <recommendedName>
        <fullName evidence="1">Uroporphyrinogen decarboxylase (URO-D) domain-containing protein</fullName>
    </recommendedName>
</protein>
<dbReference type="GeneID" id="25401504"/>
<dbReference type="STRING" id="1550241.MA03_04695"/>
<dbReference type="InterPro" id="IPR000257">
    <property type="entry name" value="Uroporphyrinogen_deCOase"/>
</dbReference>
<dbReference type="Gene3D" id="3.20.20.210">
    <property type="match status" value="1"/>
</dbReference>
<dbReference type="RefSeq" id="WP_191118415.1">
    <property type="nucleotide sequence ID" value="NZ_CP009961.1"/>
</dbReference>
<dbReference type="Proteomes" id="UP000067434">
    <property type="component" value="Chromosome"/>
</dbReference>
<dbReference type="PATRIC" id="fig|1550241.5.peg.993"/>
<dbReference type="SUPFAM" id="SSF51726">
    <property type="entry name" value="UROD/MetE-like"/>
    <property type="match status" value="1"/>
</dbReference>
<dbReference type="InterPro" id="IPR052024">
    <property type="entry name" value="Methanogen_methyltrans"/>
</dbReference>
<evidence type="ECO:0000313" key="2">
    <source>
        <dbReference type="EMBL" id="AKG39368.1"/>
    </source>
</evidence>
<reference evidence="2 3" key="1">
    <citation type="journal article" date="2015" name="Stand. Genomic Sci.">
        <title>Complete genome sequence of and proposal of Thermofilum uzonense sp. nov. a novel hyperthermophilic crenarchaeon and emended description of the genus Thermofilum.</title>
        <authorList>
            <person name="Toshchakov S.V."/>
            <person name="Korzhenkov A.A."/>
            <person name="Samarov N.I."/>
            <person name="Mazunin I.O."/>
            <person name="Mozhey O.I."/>
            <person name="Shmyr I.S."/>
            <person name="Derbikova K.S."/>
            <person name="Taranov E.A."/>
            <person name="Dominova I.N."/>
            <person name="Bonch-Osmolovskaya E.A."/>
            <person name="Patrushev M.V."/>
            <person name="Podosokorskaya O.A."/>
            <person name="Kublanov I.V."/>
        </authorList>
    </citation>
    <scope>NUCLEOTIDE SEQUENCE [LARGE SCALE GENOMIC DNA]</scope>
    <source>
        <strain evidence="2 3">1807-2</strain>
    </source>
</reference>
<dbReference type="GO" id="GO:0004853">
    <property type="term" value="F:uroporphyrinogen decarboxylase activity"/>
    <property type="evidence" value="ECO:0007669"/>
    <property type="project" value="InterPro"/>
</dbReference>
<dbReference type="Pfam" id="PF01208">
    <property type="entry name" value="URO-D"/>
    <property type="match status" value="1"/>
</dbReference>
<dbReference type="PANTHER" id="PTHR47099">
    <property type="entry name" value="METHYLCOBAMIDE:COM METHYLTRANSFERASE MTBA"/>
    <property type="match status" value="1"/>
</dbReference>